<accession>A0A6L2LNT1</accession>
<dbReference type="GO" id="GO:0008270">
    <property type="term" value="F:zinc ion binding"/>
    <property type="evidence" value="ECO:0007669"/>
    <property type="project" value="UniProtKB-KW"/>
</dbReference>
<dbReference type="AlphaFoldDB" id="A0A6L2LNT1"/>
<sequence length="337" mass="39463">MSHLQDIQTDAYDKLCEVGPQRWSRAHCPPVRYNYLISNSVESVNACTVVYRKLPVLKLAETYRAMVQEWYYQRRKLTGTCQCRKWQLSGIPCGHVISVTRYLGLSDCQQFVSYWFKKPKYQGTYAKPINFIGNVQEWEFPQHIQKAIPHRMDNPQSGRPKNTTRIKSQVNLNVLPTDFEDMIIYLTRKISRRFTTLYYTLPPNNASSGLKQIKNDYDTNVMYDIARVAGKIQLFVSHHQIDLSTVLIPNDESLEEALEDQILTMMHRYADRFTNRRVEINNLMVLQDHALVDYGMYALGCMTGADMKKCVDLKSIRDELLRSMKEKRQLMTNYRDM</sequence>
<gene>
    <name evidence="6" type="ORF">Tci_034130</name>
</gene>
<dbReference type="PANTHER" id="PTHR31973">
    <property type="entry name" value="POLYPROTEIN, PUTATIVE-RELATED"/>
    <property type="match status" value="1"/>
</dbReference>
<organism evidence="6">
    <name type="scientific">Tanacetum cinerariifolium</name>
    <name type="common">Dalmatian daisy</name>
    <name type="synonym">Chrysanthemum cinerariifolium</name>
    <dbReference type="NCBI Taxonomy" id="118510"/>
    <lineage>
        <taxon>Eukaryota</taxon>
        <taxon>Viridiplantae</taxon>
        <taxon>Streptophyta</taxon>
        <taxon>Embryophyta</taxon>
        <taxon>Tracheophyta</taxon>
        <taxon>Spermatophyta</taxon>
        <taxon>Magnoliopsida</taxon>
        <taxon>eudicotyledons</taxon>
        <taxon>Gunneridae</taxon>
        <taxon>Pentapetalae</taxon>
        <taxon>asterids</taxon>
        <taxon>campanulids</taxon>
        <taxon>Asterales</taxon>
        <taxon>Asteraceae</taxon>
        <taxon>Asteroideae</taxon>
        <taxon>Anthemideae</taxon>
        <taxon>Anthemidinae</taxon>
        <taxon>Tanacetum</taxon>
    </lineage>
</organism>
<name>A0A6L2LNT1_TANCI</name>
<dbReference type="InterPro" id="IPR006564">
    <property type="entry name" value="Znf_PMZ"/>
</dbReference>
<keyword evidence="2 4" id="KW-0863">Zinc-finger</keyword>
<dbReference type="InterPro" id="IPR007527">
    <property type="entry name" value="Znf_SWIM"/>
</dbReference>
<feature type="domain" description="SWIM-type" evidence="5">
    <location>
        <begin position="63"/>
        <end position="104"/>
    </location>
</feature>
<evidence type="ECO:0000256" key="4">
    <source>
        <dbReference type="PROSITE-ProRule" id="PRU00325"/>
    </source>
</evidence>
<proteinExistence type="predicted"/>
<evidence type="ECO:0000256" key="3">
    <source>
        <dbReference type="ARBA" id="ARBA00022833"/>
    </source>
</evidence>
<dbReference type="Pfam" id="PF04434">
    <property type="entry name" value="SWIM"/>
    <property type="match status" value="1"/>
</dbReference>
<dbReference type="PANTHER" id="PTHR31973:SF187">
    <property type="entry name" value="MUTATOR TRANSPOSASE MUDRA PROTEIN"/>
    <property type="match status" value="1"/>
</dbReference>
<evidence type="ECO:0000256" key="2">
    <source>
        <dbReference type="ARBA" id="ARBA00022771"/>
    </source>
</evidence>
<comment type="caution">
    <text evidence="6">The sequence shown here is derived from an EMBL/GenBank/DDBJ whole genome shotgun (WGS) entry which is preliminary data.</text>
</comment>
<dbReference type="SMART" id="SM00575">
    <property type="entry name" value="ZnF_PMZ"/>
    <property type="match status" value="1"/>
</dbReference>
<evidence type="ECO:0000259" key="5">
    <source>
        <dbReference type="PROSITE" id="PS50966"/>
    </source>
</evidence>
<protein>
    <recommendedName>
        <fullName evidence="5">SWIM-type domain-containing protein</fullName>
    </recommendedName>
</protein>
<keyword evidence="1" id="KW-0479">Metal-binding</keyword>
<reference evidence="6" key="1">
    <citation type="journal article" date="2019" name="Sci. Rep.">
        <title>Draft genome of Tanacetum cinerariifolium, the natural source of mosquito coil.</title>
        <authorList>
            <person name="Yamashiro T."/>
            <person name="Shiraishi A."/>
            <person name="Satake H."/>
            <person name="Nakayama K."/>
        </authorList>
    </citation>
    <scope>NUCLEOTIDE SEQUENCE</scope>
</reference>
<evidence type="ECO:0000256" key="1">
    <source>
        <dbReference type="ARBA" id="ARBA00022723"/>
    </source>
</evidence>
<evidence type="ECO:0000313" key="6">
    <source>
        <dbReference type="EMBL" id="GEU62152.1"/>
    </source>
</evidence>
<dbReference type="EMBL" id="BKCJ010004625">
    <property type="protein sequence ID" value="GEU62152.1"/>
    <property type="molecule type" value="Genomic_DNA"/>
</dbReference>
<dbReference type="PROSITE" id="PS50966">
    <property type="entry name" value="ZF_SWIM"/>
    <property type="match status" value="1"/>
</dbReference>
<keyword evidence="3" id="KW-0862">Zinc</keyword>